<sequence>MSNIRLAKLPERSPVKLTVWVTPELSKRLEDYAAVYSETYGMKEPVTELVPAMLATFLDSDRGFSGRRR</sequence>
<dbReference type="Proteomes" id="UP001361239">
    <property type="component" value="Unassembled WGS sequence"/>
</dbReference>
<dbReference type="InterPro" id="IPR018733">
    <property type="entry name" value="DUF2274"/>
</dbReference>
<dbReference type="EMBL" id="JBBHJZ010000005">
    <property type="protein sequence ID" value="MEJ5979103.1"/>
    <property type="molecule type" value="Genomic_DNA"/>
</dbReference>
<keyword evidence="2" id="KW-1185">Reference proteome</keyword>
<name>A0ABU8S1I4_9SPHN</name>
<accession>A0ABU8S1I4</accession>
<gene>
    <name evidence="1" type="ORF">WG901_20795</name>
</gene>
<evidence type="ECO:0000313" key="1">
    <source>
        <dbReference type="EMBL" id="MEJ5979103.1"/>
    </source>
</evidence>
<reference evidence="1 2" key="1">
    <citation type="submission" date="2024-03" db="EMBL/GenBank/DDBJ databases">
        <authorList>
            <person name="Jo J.-H."/>
        </authorList>
    </citation>
    <scope>NUCLEOTIDE SEQUENCE [LARGE SCALE GENOMIC DNA]</scope>
    <source>
        <strain evidence="1 2">PS1R-30</strain>
    </source>
</reference>
<dbReference type="Pfam" id="PF10038">
    <property type="entry name" value="DUF2274"/>
    <property type="match status" value="1"/>
</dbReference>
<comment type="caution">
    <text evidence="1">The sequence shown here is derived from an EMBL/GenBank/DDBJ whole genome shotgun (WGS) entry which is preliminary data.</text>
</comment>
<protein>
    <submittedName>
        <fullName evidence="1">DUF2274 domain-containing protein</fullName>
    </submittedName>
</protein>
<evidence type="ECO:0000313" key="2">
    <source>
        <dbReference type="Proteomes" id="UP001361239"/>
    </source>
</evidence>
<proteinExistence type="predicted"/>
<dbReference type="RefSeq" id="WP_339589040.1">
    <property type="nucleotide sequence ID" value="NZ_JBBHJZ010000005.1"/>
</dbReference>
<organism evidence="1 2">
    <name type="scientific">Novosphingobium anseongense</name>
    <dbReference type="NCBI Taxonomy" id="3133436"/>
    <lineage>
        <taxon>Bacteria</taxon>
        <taxon>Pseudomonadati</taxon>
        <taxon>Pseudomonadota</taxon>
        <taxon>Alphaproteobacteria</taxon>
        <taxon>Sphingomonadales</taxon>
        <taxon>Sphingomonadaceae</taxon>
        <taxon>Novosphingobium</taxon>
    </lineage>
</organism>